<dbReference type="RefSeq" id="WP_230525870.1">
    <property type="nucleotide sequence ID" value="NZ_JAJGAK010000001.1"/>
</dbReference>
<evidence type="ECO:0000256" key="1">
    <source>
        <dbReference type="SAM" id="Phobius"/>
    </source>
</evidence>
<feature type="transmembrane region" description="Helical" evidence="1">
    <location>
        <begin position="30"/>
        <end position="49"/>
    </location>
</feature>
<proteinExistence type="predicted"/>
<name>A0ABS8JFC2_9GAMM</name>
<dbReference type="Proteomes" id="UP001165293">
    <property type="component" value="Unassembled WGS sequence"/>
</dbReference>
<evidence type="ECO:0000313" key="3">
    <source>
        <dbReference type="Proteomes" id="UP001165293"/>
    </source>
</evidence>
<keyword evidence="1" id="KW-0472">Membrane</keyword>
<gene>
    <name evidence="2" type="ORF">LK996_04085</name>
</gene>
<protein>
    <submittedName>
        <fullName evidence="2">Uncharacterized protein</fullName>
    </submittedName>
</protein>
<comment type="caution">
    <text evidence="2">The sequence shown here is derived from an EMBL/GenBank/DDBJ whole genome shotgun (WGS) entry which is preliminary data.</text>
</comment>
<keyword evidence="1" id="KW-1133">Transmembrane helix</keyword>
<accession>A0ABS8JFC2</accession>
<dbReference type="EMBL" id="JAJGAK010000001">
    <property type="protein sequence ID" value="MCC8362252.1"/>
    <property type="molecule type" value="Genomic_DNA"/>
</dbReference>
<evidence type="ECO:0000313" key="2">
    <source>
        <dbReference type="EMBL" id="MCC8362252.1"/>
    </source>
</evidence>
<keyword evidence="3" id="KW-1185">Reference proteome</keyword>
<keyword evidence="1" id="KW-0812">Transmembrane</keyword>
<sequence length="60" mass="6511">MYAVPGLFDYGYIGEYFALGWRGGGELPTFIQFAAIGLTAIVAVAVFAVRGLKRRKSRPA</sequence>
<organism evidence="2 3">
    <name type="scientific">Noviluteimonas lactosilytica</name>
    <dbReference type="NCBI Taxonomy" id="2888523"/>
    <lineage>
        <taxon>Bacteria</taxon>
        <taxon>Pseudomonadati</taxon>
        <taxon>Pseudomonadota</taxon>
        <taxon>Gammaproteobacteria</taxon>
        <taxon>Lysobacterales</taxon>
        <taxon>Lysobacteraceae</taxon>
        <taxon>Noviluteimonas</taxon>
    </lineage>
</organism>
<reference evidence="2" key="1">
    <citation type="submission" date="2021-10" db="EMBL/GenBank/DDBJ databases">
        <authorList>
            <person name="Lyu M."/>
            <person name="Wang X."/>
            <person name="Meng X."/>
            <person name="Xu K."/>
        </authorList>
    </citation>
    <scope>NUCLEOTIDE SEQUENCE</scope>
    <source>
        <strain evidence="2">A6</strain>
    </source>
</reference>